<protein>
    <submittedName>
        <fullName evidence="1">Uncharacterized protein</fullName>
    </submittedName>
</protein>
<comment type="caution">
    <text evidence="1">The sequence shown here is derived from an EMBL/GenBank/DDBJ whole genome shotgun (WGS) entry which is preliminary data.</text>
</comment>
<proteinExistence type="predicted"/>
<organism evidence="1 2">
    <name type="scientific">Kribbella lupini</name>
    <dbReference type="NCBI Taxonomy" id="291602"/>
    <lineage>
        <taxon>Bacteria</taxon>
        <taxon>Bacillati</taxon>
        <taxon>Actinomycetota</taxon>
        <taxon>Actinomycetes</taxon>
        <taxon>Propionibacteriales</taxon>
        <taxon>Kribbellaceae</taxon>
        <taxon>Kribbella</taxon>
    </lineage>
</organism>
<sequence length="183" mass="19796">MGADLISEYAWVRRPEPCVLELVSKLAREPWTDRPTCVHPVLGSVARVVHDHCGPRGRRALLPLAPLFLDTARPGFDLSARLVALCVSTALAAPGEVAGDERTRLLNAQETASYLLAGRAGAPPGGPARWWLPALDRLKLSEPFYRTVVATEHAAEAVVVAARGGDHDVRLKRLLRQCLSLAS</sequence>
<evidence type="ECO:0000313" key="2">
    <source>
        <dbReference type="Proteomes" id="UP001500363"/>
    </source>
</evidence>
<reference evidence="1 2" key="1">
    <citation type="journal article" date="2019" name="Int. J. Syst. Evol. Microbiol.">
        <title>The Global Catalogue of Microorganisms (GCM) 10K type strain sequencing project: providing services to taxonomists for standard genome sequencing and annotation.</title>
        <authorList>
            <consortium name="The Broad Institute Genomics Platform"/>
            <consortium name="The Broad Institute Genome Sequencing Center for Infectious Disease"/>
            <person name="Wu L."/>
            <person name="Ma J."/>
        </authorList>
    </citation>
    <scope>NUCLEOTIDE SEQUENCE [LARGE SCALE GENOMIC DNA]</scope>
    <source>
        <strain evidence="1 2">JCM 14303</strain>
    </source>
</reference>
<name>A0ABN2AR41_9ACTN</name>
<keyword evidence="2" id="KW-1185">Reference proteome</keyword>
<dbReference type="EMBL" id="BAAANC010000002">
    <property type="protein sequence ID" value="GAA1523896.1"/>
    <property type="molecule type" value="Genomic_DNA"/>
</dbReference>
<accession>A0ABN2AR41</accession>
<dbReference type="Proteomes" id="UP001500363">
    <property type="component" value="Unassembled WGS sequence"/>
</dbReference>
<evidence type="ECO:0000313" key="1">
    <source>
        <dbReference type="EMBL" id="GAA1523896.1"/>
    </source>
</evidence>
<gene>
    <name evidence="1" type="ORF">GCM10009741_26670</name>
</gene>